<dbReference type="InterPro" id="IPR011009">
    <property type="entry name" value="Kinase-like_dom_sf"/>
</dbReference>
<evidence type="ECO:0000256" key="6">
    <source>
        <dbReference type="ARBA" id="ARBA00022840"/>
    </source>
</evidence>
<keyword evidence="5" id="KW-0418">Kinase</keyword>
<dbReference type="GO" id="GO:0005524">
    <property type="term" value="F:ATP binding"/>
    <property type="evidence" value="ECO:0007669"/>
    <property type="project" value="UniProtKB-UniRule"/>
</dbReference>
<feature type="binding site" evidence="7">
    <location>
        <position position="1310"/>
    </location>
    <ligand>
        <name>ATP</name>
        <dbReference type="ChEBI" id="CHEBI:30616"/>
    </ligand>
</feature>
<dbReference type="Gene3D" id="1.10.510.10">
    <property type="entry name" value="Transferase(Phosphotransferase) domain 1"/>
    <property type="match status" value="1"/>
</dbReference>
<feature type="compositionally biased region" description="Acidic residues" evidence="8">
    <location>
        <begin position="831"/>
        <end position="841"/>
    </location>
</feature>
<dbReference type="InterPro" id="IPR017441">
    <property type="entry name" value="Protein_kinase_ATP_BS"/>
</dbReference>
<feature type="compositionally biased region" description="Basic residues" evidence="8">
    <location>
        <begin position="1187"/>
        <end position="1199"/>
    </location>
</feature>
<evidence type="ECO:0000256" key="3">
    <source>
        <dbReference type="ARBA" id="ARBA00022679"/>
    </source>
</evidence>
<dbReference type="EMBL" id="QXFX01000552">
    <property type="protein sequence ID" value="KAE9111616.1"/>
    <property type="molecule type" value="Genomic_DNA"/>
</dbReference>
<dbReference type="Proteomes" id="UP000488956">
    <property type="component" value="Unassembled WGS sequence"/>
</dbReference>
<dbReference type="InterPro" id="IPR045270">
    <property type="entry name" value="STKc_AGC"/>
</dbReference>
<evidence type="ECO:0000256" key="7">
    <source>
        <dbReference type="PROSITE-ProRule" id="PRU10141"/>
    </source>
</evidence>
<feature type="region of interest" description="Disordered" evidence="8">
    <location>
        <begin position="209"/>
        <end position="232"/>
    </location>
</feature>
<dbReference type="InterPro" id="IPR000961">
    <property type="entry name" value="AGC-kinase_C"/>
</dbReference>
<gene>
    <name evidence="12" type="ORF">PF010_g10748</name>
</gene>
<proteinExistence type="inferred from homology"/>
<feature type="compositionally biased region" description="Pro residues" evidence="8">
    <location>
        <begin position="122"/>
        <end position="135"/>
    </location>
</feature>
<feature type="domain" description="AGC-kinase C-terminal" evidence="11">
    <location>
        <begin position="1540"/>
        <end position="1610"/>
    </location>
</feature>
<dbReference type="Gene3D" id="3.30.200.20">
    <property type="entry name" value="Phosphorylase Kinase, domain 1"/>
    <property type="match status" value="1"/>
</dbReference>
<dbReference type="PROSITE" id="PS00107">
    <property type="entry name" value="PROTEIN_KINASE_ATP"/>
    <property type="match status" value="1"/>
</dbReference>
<feature type="region of interest" description="Disordered" evidence="8">
    <location>
        <begin position="22"/>
        <end position="197"/>
    </location>
</feature>
<feature type="compositionally biased region" description="Polar residues" evidence="8">
    <location>
        <begin position="153"/>
        <end position="166"/>
    </location>
</feature>
<feature type="domain" description="PH" evidence="9">
    <location>
        <begin position="357"/>
        <end position="452"/>
    </location>
</feature>
<evidence type="ECO:0000259" key="10">
    <source>
        <dbReference type="PROSITE" id="PS50011"/>
    </source>
</evidence>
<dbReference type="PROSITE" id="PS50003">
    <property type="entry name" value="PH_DOMAIN"/>
    <property type="match status" value="3"/>
</dbReference>
<feature type="compositionally biased region" description="Basic and acidic residues" evidence="8">
    <location>
        <begin position="668"/>
        <end position="681"/>
    </location>
</feature>
<protein>
    <recommendedName>
        <fullName evidence="14">RAC family serine/threonine-protein kinase</fullName>
    </recommendedName>
</protein>
<evidence type="ECO:0000313" key="12">
    <source>
        <dbReference type="EMBL" id="KAE9111616.1"/>
    </source>
</evidence>
<dbReference type="Pfam" id="PF22749">
    <property type="entry name" value="Arb2"/>
    <property type="match status" value="1"/>
</dbReference>
<keyword evidence="3" id="KW-0808">Transferase</keyword>
<dbReference type="PANTHER" id="PTHR24351">
    <property type="entry name" value="RIBOSOMAL PROTEIN S6 KINASE"/>
    <property type="match status" value="1"/>
</dbReference>
<name>A0A6G0L8V3_9STRA</name>
<feature type="compositionally biased region" description="Polar residues" evidence="8">
    <location>
        <begin position="53"/>
        <end position="63"/>
    </location>
</feature>
<feature type="compositionally biased region" description="Low complexity" evidence="8">
    <location>
        <begin position="179"/>
        <end position="197"/>
    </location>
</feature>
<dbReference type="PROSITE" id="PS50011">
    <property type="entry name" value="PROTEIN_KINASE_DOM"/>
    <property type="match status" value="1"/>
</dbReference>
<feature type="compositionally biased region" description="Polar residues" evidence="8">
    <location>
        <begin position="215"/>
        <end position="226"/>
    </location>
</feature>
<dbReference type="FunFam" id="1.10.510.10:FF:000527">
    <property type="entry name" value="Non-specific serine/threonine protein kinase"/>
    <property type="match status" value="1"/>
</dbReference>
<evidence type="ECO:0000259" key="9">
    <source>
        <dbReference type="PROSITE" id="PS50003"/>
    </source>
</evidence>
<dbReference type="InterPro" id="IPR053858">
    <property type="entry name" value="Arb2_dom"/>
</dbReference>
<feature type="region of interest" description="Disordered" evidence="8">
    <location>
        <begin position="643"/>
        <end position="899"/>
    </location>
</feature>
<feature type="compositionally biased region" description="Basic and acidic residues" evidence="8">
    <location>
        <begin position="850"/>
        <end position="860"/>
    </location>
</feature>
<comment type="caution">
    <text evidence="12">The sequence shown here is derived from an EMBL/GenBank/DDBJ whole genome shotgun (WGS) entry which is preliminary data.</text>
</comment>
<feature type="compositionally biased region" description="Low complexity" evidence="8">
    <location>
        <begin position="1255"/>
        <end position="1266"/>
    </location>
</feature>
<dbReference type="FunFam" id="2.30.29.30:FF:000286">
    <property type="entry name" value="PH-protein kinase domain containing protein"/>
    <property type="match status" value="1"/>
</dbReference>
<feature type="compositionally biased region" description="Basic and acidic residues" evidence="8">
    <location>
        <begin position="867"/>
        <end position="882"/>
    </location>
</feature>
<dbReference type="Pfam" id="PF00069">
    <property type="entry name" value="Pkinase"/>
    <property type="match status" value="1"/>
</dbReference>
<evidence type="ECO:0000259" key="11">
    <source>
        <dbReference type="PROSITE" id="PS51285"/>
    </source>
</evidence>
<feature type="compositionally biased region" description="Pro residues" evidence="8">
    <location>
        <begin position="740"/>
        <end position="758"/>
    </location>
</feature>
<dbReference type="PROSITE" id="PS51285">
    <property type="entry name" value="AGC_KINASE_CTER"/>
    <property type="match status" value="1"/>
</dbReference>
<reference evidence="12 13" key="1">
    <citation type="submission" date="2018-09" db="EMBL/GenBank/DDBJ databases">
        <title>Genomic investigation of the strawberry pathogen Phytophthora fragariae indicates pathogenicity is determined by transcriptional variation in three key races.</title>
        <authorList>
            <person name="Adams T.M."/>
            <person name="Armitage A.D."/>
            <person name="Sobczyk M.K."/>
            <person name="Bates H.J."/>
            <person name="Dunwell J.M."/>
            <person name="Nellist C.F."/>
            <person name="Harrison R.J."/>
        </authorList>
    </citation>
    <scope>NUCLEOTIDE SEQUENCE [LARGE SCALE GENOMIC DNA]</scope>
    <source>
        <strain evidence="12 13">ONT-3</strain>
    </source>
</reference>
<keyword evidence="2" id="KW-0723">Serine/threonine-protein kinase</keyword>
<comment type="similarity">
    <text evidence="1">Belongs to the protein kinase superfamily. AGC Ser/Thr protein kinase family. RAC subfamily.</text>
</comment>
<dbReference type="InterPro" id="IPR001849">
    <property type="entry name" value="PH_domain"/>
</dbReference>
<feature type="domain" description="PH" evidence="9">
    <location>
        <begin position="262"/>
        <end position="353"/>
    </location>
</feature>
<feature type="region of interest" description="Disordered" evidence="8">
    <location>
        <begin position="1187"/>
        <end position="1269"/>
    </location>
</feature>
<feature type="domain" description="Protein kinase" evidence="10">
    <location>
        <begin position="1278"/>
        <end position="1539"/>
    </location>
</feature>
<dbReference type="InterPro" id="IPR011993">
    <property type="entry name" value="PH-like_dom_sf"/>
</dbReference>
<organism evidence="12 13">
    <name type="scientific">Phytophthora fragariae</name>
    <dbReference type="NCBI Taxonomy" id="53985"/>
    <lineage>
        <taxon>Eukaryota</taxon>
        <taxon>Sar</taxon>
        <taxon>Stramenopiles</taxon>
        <taxon>Oomycota</taxon>
        <taxon>Peronosporomycetes</taxon>
        <taxon>Peronosporales</taxon>
        <taxon>Peronosporaceae</taxon>
        <taxon>Phytophthora</taxon>
    </lineage>
</organism>
<dbReference type="SUPFAM" id="SSF56112">
    <property type="entry name" value="Protein kinase-like (PK-like)"/>
    <property type="match status" value="1"/>
</dbReference>
<evidence type="ECO:0000256" key="2">
    <source>
        <dbReference type="ARBA" id="ARBA00022527"/>
    </source>
</evidence>
<evidence type="ECO:0008006" key="14">
    <source>
        <dbReference type="Google" id="ProtNLM"/>
    </source>
</evidence>
<feature type="domain" description="PH" evidence="9">
    <location>
        <begin position="457"/>
        <end position="553"/>
    </location>
</feature>
<feature type="region of interest" description="Disordered" evidence="8">
    <location>
        <begin position="599"/>
        <end position="618"/>
    </location>
</feature>
<dbReference type="InterPro" id="IPR000719">
    <property type="entry name" value="Prot_kinase_dom"/>
</dbReference>
<dbReference type="SMART" id="SM00233">
    <property type="entry name" value="PH"/>
    <property type="match status" value="3"/>
</dbReference>
<evidence type="ECO:0000313" key="13">
    <source>
        <dbReference type="Proteomes" id="UP000488956"/>
    </source>
</evidence>
<dbReference type="CDD" id="cd05123">
    <property type="entry name" value="STKc_AGC"/>
    <property type="match status" value="1"/>
</dbReference>
<feature type="compositionally biased region" description="Acidic residues" evidence="8">
    <location>
        <begin position="602"/>
        <end position="618"/>
    </location>
</feature>
<evidence type="ECO:0000256" key="4">
    <source>
        <dbReference type="ARBA" id="ARBA00022741"/>
    </source>
</evidence>
<evidence type="ECO:0000256" key="1">
    <source>
        <dbReference type="ARBA" id="ARBA00006935"/>
    </source>
</evidence>
<accession>A0A6G0L8V3</accession>
<dbReference type="Gene3D" id="2.30.29.30">
    <property type="entry name" value="Pleckstrin-homology domain (PH domain)/Phosphotyrosine-binding domain (PTB)"/>
    <property type="match status" value="3"/>
</dbReference>
<evidence type="ECO:0000256" key="5">
    <source>
        <dbReference type="ARBA" id="ARBA00022777"/>
    </source>
</evidence>
<keyword evidence="6 7" id="KW-0067">ATP-binding</keyword>
<dbReference type="SUPFAM" id="SSF50729">
    <property type="entry name" value="PH domain-like"/>
    <property type="match status" value="3"/>
</dbReference>
<dbReference type="Pfam" id="PF00169">
    <property type="entry name" value="PH"/>
    <property type="match status" value="2"/>
</dbReference>
<keyword evidence="4 7" id="KW-0547">Nucleotide-binding</keyword>
<evidence type="ECO:0000256" key="8">
    <source>
        <dbReference type="SAM" id="MobiDB-lite"/>
    </source>
</evidence>
<dbReference type="GO" id="GO:0004674">
    <property type="term" value="F:protein serine/threonine kinase activity"/>
    <property type="evidence" value="ECO:0007669"/>
    <property type="project" value="UniProtKB-KW"/>
</dbReference>
<sequence length="1610" mass="178968">MDSNEHFIMTTWRIHAARRRLATGNDRPHRQQQQQQAPRLPTRHPQVDAAMSADQSPHNFQQQQDEDILVTSPTSYALRESIRRSSSSASADMNPPPLRTTQSSEHGRLPRSSSRGSMFNRAPPPPPPHYPPQIPAAPHSGGSAYGGMPRPVSNPNLDAMTEQSLEGSGYLGHSLGPNSTPYATQQQQQFASTATPAFGGSSFNPAATMGFGGTDFSQTAPVNNAGSRRSVSRRSLFSRETFMLTRGEKESRMTVPEGTPTEIRCEGYLTKRGHLFTNWKTRYFTLRGNVLEYYSSEEKGKKYGAVTVEKVATWSGEAHGFMFYTTKQIPYYVYASSESERSRWLRALKEFMVETEEVSCEGYLTKRGHLVPSQRMAYYVLNGTSLRHYADQQAYRDNQSAMAEVEIRSVAAWDGEANGLMFMTVTGNVFYVIADTAGEQQKWLATVKKSTANVPEPVSCAGYLTKQGHKRKSWKKRYFILRGNTISYYSDYDMANNSKGKPLAEVLVEDVQKWDGEPFGFMFMTNEQVPYYVYADNDRERNKWMNALNKLNAVEEEPEIEKKRCPNCNAVLTGSRFCGACGFNLRGTTVGERASRAQTVNDDGDDDIDGRDDIDDETTPFDELEALSEGARTLLLAVMQTPDGVDIGDKEGTYPNRLTRGSSQQRMEQPDRDNTSARFDQDIAEALNEVEADEKPTPTKYSDSDEEDAKVTSYDAKPTPRSPVRIPSEDSSSDADSSTSPPPSRDVPSPVAAPPTPPKSKKSTLTPNFGIVESEPKKHSFTSFSDSEEESKAEPKPAPVPVRTSSRSSAGLLMAGMGRRKTTAMLAMESSSDEESGDDTELPTKPPSDAYKKSDEKPKDSDDEEEGKPTGDEGESRERKSSAESLELDTRGISSFEEPVELPKLKHPVNASIRMSERTDKKDIYNFMERELDFTPQFVPSADSPVRCRFYSSMAYTSAKKIILFLSDSGPLGLWKQDPENKKLTIDHKWSMTPYFSRAQEEGYGIVVCNPFSNSAVVYEAGGFEREVPIPNSTTPTEHILFVWDQFITKCKGQVSIIAYARGGALVKSILETYELSAREKIHRIALIESKHEIDQNESPGILELLGRRSINWEASYEPLGAQIVDSQARVNCVCLSLGFMPSQEADNTPKTLEKAEDPAFAFIGAIPSQPGMTAVVKHVRAELRKRKTATKPIGRPRRQSNIIVIGETDGDESSDMSGGTDEGKNGNKNNGSDEDGKIKATYYLPKPVAKPKRNSGSGNSSGSSGDKQQRLISDKDFELMKVVGQGGFGKVFLCRKVTPPHQGECYAMKVLKKQQVVSSGLVNTTMAERKILTEISHPFVVKLHYAFQSESKLYLVMDYLSGGSLATHLRRRRKFPEEWARFYAAEVAAAIAHLHSANIIYRDAKLENVLMDHDGHVRITDFGLSKVGVSGLKGATTFCGTAAYIAPELLRGKAYGKAADWWSFGILLYEMIGGKPPYYHRNRDIMFQTILKQDWVTFSPSFSDAAISLINGLLTRDPMMRLGSGPRGADEVLTHPFFDSIDWPELLERKMQPPFNPGVGKMDTHYAPRNMNEITARDREPSLMMAKTDRPNDFDGFSFVGRPSSLSNV</sequence>